<evidence type="ECO:0000313" key="2">
    <source>
        <dbReference type="Proteomes" id="UP000750502"/>
    </source>
</evidence>
<reference evidence="1" key="2">
    <citation type="submission" date="2020-10" db="EMBL/GenBank/DDBJ databases">
        <authorList>
            <person name="Peck L.D."/>
            <person name="Nowell R.W."/>
            <person name="Flood J."/>
            <person name="Ryan M.J."/>
            <person name="Barraclough T.G."/>
        </authorList>
    </citation>
    <scope>NUCLEOTIDE SEQUENCE</scope>
    <source>
        <strain evidence="1">IMI 127659i</strain>
    </source>
</reference>
<gene>
    <name evidence="1" type="ORF">H9Q72_003739</name>
</gene>
<name>A0A9P7I3L0_9HYPO</name>
<protein>
    <submittedName>
        <fullName evidence="1">Uncharacterized protein</fullName>
    </submittedName>
</protein>
<dbReference type="EMBL" id="JADFTT010000092">
    <property type="protein sequence ID" value="KAG5768837.1"/>
    <property type="molecule type" value="Genomic_DNA"/>
</dbReference>
<organism evidence="1 2">
    <name type="scientific">Fusarium xylarioides</name>
    <dbReference type="NCBI Taxonomy" id="221167"/>
    <lineage>
        <taxon>Eukaryota</taxon>
        <taxon>Fungi</taxon>
        <taxon>Dikarya</taxon>
        <taxon>Ascomycota</taxon>
        <taxon>Pezizomycotina</taxon>
        <taxon>Sordariomycetes</taxon>
        <taxon>Hypocreomycetidae</taxon>
        <taxon>Hypocreales</taxon>
        <taxon>Nectriaceae</taxon>
        <taxon>Fusarium</taxon>
        <taxon>Fusarium fujikuroi species complex</taxon>
    </lineage>
</organism>
<comment type="caution">
    <text evidence="1">The sequence shown here is derived from an EMBL/GenBank/DDBJ whole genome shotgun (WGS) entry which is preliminary data.</text>
</comment>
<dbReference type="Proteomes" id="UP000750502">
    <property type="component" value="Unassembled WGS sequence"/>
</dbReference>
<dbReference type="AlphaFoldDB" id="A0A9P7I3L0"/>
<dbReference type="OrthoDB" id="5005999at2759"/>
<sequence>MDTSMSAGSSDGAGYLVVIEVQGQKVFHVELAKLRKYPQLYAQVRCHLPVSFHAPASIYYGPYGHVYNGKVYPYYRNASYRLILHTLSQDVGHMLWEYLSFGTFTRVQGNPSEKRQEEYFKNLFNVLYVADYFSMEDFKSDCAKEIFRKAQEMGLMELVKLLEEANYRSDMFPKFSVYLEKRLVGSALEHGEGDSQKAFTELQTQPSLSVAQMLLKALTEISDVGDRLGEQNSMIGEVYRRKVAETTAASEVLAGKSPSIPTRCG</sequence>
<accession>A0A9P7I3L0</accession>
<proteinExistence type="predicted"/>
<evidence type="ECO:0000313" key="1">
    <source>
        <dbReference type="EMBL" id="KAG5768837.1"/>
    </source>
</evidence>
<reference evidence="1" key="1">
    <citation type="journal article" date="2020" name="bioRxiv">
        <title>Historical genomics reveals the evolutionary mechanisms behind multiple outbreaks of the host-specific coffee wilt pathogen Fusarium xylarioides.</title>
        <authorList>
            <person name="Peck D."/>
            <person name="Nowell R.W."/>
            <person name="Flood J."/>
            <person name="Ryan M.J."/>
            <person name="Barraclough T.G."/>
        </authorList>
    </citation>
    <scope>NUCLEOTIDE SEQUENCE</scope>
    <source>
        <strain evidence="1">IMI 127659i</strain>
    </source>
</reference>
<keyword evidence="2" id="KW-1185">Reference proteome</keyword>